<organism evidence="1 2">
    <name type="scientific">Pseudomonas weihenstephanensis</name>
    <dbReference type="NCBI Taxonomy" id="1608994"/>
    <lineage>
        <taxon>Bacteria</taxon>
        <taxon>Pseudomonadati</taxon>
        <taxon>Pseudomonadota</taxon>
        <taxon>Gammaproteobacteria</taxon>
        <taxon>Pseudomonadales</taxon>
        <taxon>Pseudomonadaceae</taxon>
        <taxon>Pseudomonas</taxon>
    </lineage>
</organism>
<comment type="caution">
    <text evidence="1">The sequence shown here is derived from an EMBL/GenBank/DDBJ whole genome shotgun (WGS) entry which is preliminary data.</text>
</comment>
<evidence type="ECO:0000313" key="1">
    <source>
        <dbReference type="EMBL" id="KMN12222.1"/>
    </source>
</evidence>
<sequence>MSSLLFYTDENEAIVATDTLLHYSVDTPPGYVSKAIAIPHMRMVIAATGSALLFSRWVGLVNNQGFALDVDAVDAHAPQELQALWSELDRHLPALRDQSATIYHFGISDDSGKVHGFAYRSGSDFKSERLDYGLGVKPELVDKAGIDWNSFPACAPDIMRAQSRQEDEKPRDRVYIGGTTEVTHLTKDGFSIYSLGNLA</sequence>
<protein>
    <submittedName>
        <fullName evidence="1">Uncharacterized protein</fullName>
    </submittedName>
</protein>
<gene>
    <name evidence="1" type="ORF">TU86_18335</name>
</gene>
<reference evidence="1 2" key="1">
    <citation type="submission" date="2015-02" db="EMBL/GenBank/DDBJ databases">
        <title>Pseudomonas helleri sp. nov. and Pseudomonas weihenstephanensis sp. nov., isolated from raw cows milk.</title>
        <authorList>
            <person name="von Neubeck M."/>
            <person name="Huptas C."/>
            <person name="Wenning M."/>
            <person name="Scherer S."/>
        </authorList>
    </citation>
    <scope>NUCLEOTIDE SEQUENCE [LARGE SCALE GENOMIC DNA]</scope>
    <source>
        <strain evidence="1 2">DSM 29166</strain>
    </source>
</reference>
<dbReference type="AlphaFoldDB" id="A0A0J6IJ90"/>
<proteinExistence type="predicted"/>
<accession>A0A0J6IJ90</accession>
<dbReference type="Proteomes" id="UP000036325">
    <property type="component" value="Unassembled WGS sequence"/>
</dbReference>
<name>A0A0J6IJ90_9PSED</name>
<dbReference type="OrthoDB" id="6859799at2"/>
<dbReference type="EMBL" id="JYLF01000009">
    <property type="protein sequence ID" value="KMN12222.1"/>
    <property type="molecule type" value="Genomic_DNA"/>
</dbReference>
<evidence type="ECO:0000313" key="2">
    <source>
        <dbReference type="Proteomes" id="UP000036325"/>
    </source>
</evidence>
<dbReference type="RefSeq" id="WP_048365741.1">
    <property type="nucleotide sequence ID" value="NZ_JYLF01000009.1"/>
</dbReference>